<dbReference type="Pfam" id="PF08044">
    <property type="entry name" value="DUF1707"/>
    <property type="match status" value="1"/>
</dbReference>
<keyword evidence="5" id="KW-1185">Reference proteome</keyword>
<reference evidence="4 5" key="1">
    <citation type="submission" date="2020-02" db="EMBL/GenBank/DDBJ databases">
        <title>Whole-genome analyses of novel actinobacteria.</title>
        <authorList>
            <person name="Sahin N."/>
            <person name="Tatar D."/>
        </authorList>
    </citation>
    <scope>NUCLEOTIDE SEQUENCE [LARGE SCALE GENOMIC DNA]</scope>
    <source>
        <strain evidence="4 5">SB3404</strain>
    </source>
</reference>
<proteinExistence type="predicted"/>
<sequence>MAKKPGAAAPAPAAPAPAPPAPATRAASGPVAEGRPSDGPVAESDVRASDADRDRIAEILREALAEGRLDAEEHGERIDAVYAAKTLGELQPLVRDLPAARESAGPGRGAPGGGQSGASFSASYSSGAPAHFSHFGHGPKENLVAIFSGASRRGRWRVPRKINAFALFGGIEIDLTEAVFEQQFVEINATALFGGVDIRVPENVTLQQKGAGVFGGFDVQVTDAPDPQAPVVLVRGAGVFGGVDARPKKGKVIEDLRRRFRKEP</sequence>
<dbReference type="RefSeq" id="WP_165302165.1">
    <property type="nucleotide sequence ID" value="NZ_JAAKZZ010000469.1"/>
</dbReference>
<feature type="compositionally biased region" description="Low complexity" evidence="1">
    <location>
        <begin position="1"/>
        <end position="11"/>
    </location>
</feature>
<gene>
    <name evidence="4" type="ORF">G5C65_29820</name>
</gene>
<feature type="region of interest" description="Disordered" evidence="1">
    <location>
        <begin position="100"/>
        <end position="123"/>
    </location>
</feature>
<feature type="compositionally biased region" description="Pro residues" evidence="1">
    <location>
        <begin position="12"/>
        <end position="22"/>
    </location>
</feature>
<feature type="compositionally biased region" description="Gly residues" evidence="1">
    <location>
        <begin position="106"/>
        <end position="116"/>
    </location>
</feature>
<organism evidence="4 5">
    <name type="scientific">Streptomyces boncukensis</name>
    <dbReference type="NCBI Taxonomy" id="2711219"/>
    <lineage>
        <taxon>Bacteria</taxon>
        <taxon>Bacillati</taxon>
        <taxon>Actinomycetota</taxon>
        <taxon>Actinomycetes</taxon>
        <taxon>Kitasatosporales</taxon>
        <taxon>Streptomycetaceae</taxon>
        <taxon>Streptomyces</taxon>
    </lineage>
</organism>
<dbReference type="AlphaFoldDB" id="A0A6G4X6J1"/>
<dbReference type="InterPro" id="IPR012551">
    <property type="entry name" value="DUF1707_SHOCT-like"/>
</dbReference>
<feature type="domain" description="Cell wall-active antibiotics response LiaF-like C-terminal" evidence="3">
    <location>
        <begin position="155"/>
        <end position="219"/>
    </location>
</feature>
<evidence type="ECO:0000256" key="1">
    <source>
        <dbReference type="SAM" id="MobiDB-lite"/>
    </source>
</evidence>
<comment type="caution">
    <text evidence="4">The sequence shown here is derived from an EMBL/GenBank/DDBJ whole genome shotgun (WGS) entry which is preliminary data.</text>
</comment>
<feature type="compositionally biased region" description="Basic and acidic residues" evidence="1">
    <location>
        <begin position="44"/>
        <end position="53"/>
    </location>
</feature>
<accession>A0A6G4X6J1</accession>
<dbReference type="Pfam" id="PF09922">
    <property type="entry name" value="LiaF-like_C"/>
    <property type="match status" value="1"/>
</dbReference>
<dbReference type="PANTHER" id="PTHR40763:SF4">
    <property type="entry name" value="DUF1707 DOMAIN-CONTAINING PROTEIN"/>
    <property type="match status" value="1"/>
</dbReference>
<feature type="domain" description="DUF1707" evidence="2">
    <location>
        <begin position="46"/>
        <end position="98"/>
    </location>
</feature>
<evidence type="ECO:0000313" key="5">
    <source>
        <dbReference type="Proteomes" id="UP000477722"/>
    </source>
</evidence>
<dbReference type="Proteomes" id="UP000477722">
    <property type="component" value="Unassembled WGS sequence"/>
</dbReference>
<dbReference type="InterPro" id="IPR024425">
    <property type="entry name" value="LiaF-like_C"/>
</dbReference>
<evidence type="ECO:0000259" key="2">
    <source>
        <dbReference type="Pfam" id="PF08044"/>
    </source>
</evidence>
<feature type="region of interest" description="Disordered" evidence="1">
    <location>
        <begin position="1"/>
        <end position="53"/>
    </location>
</feature>
<evidence type="ECO:0000259" key="3">
    <source>
        <dbReference type="Pfam" id="PF09922"/>
    </source>
</evidence>
<name>A0A6G4X6J1_9ACTN</name>
<dbReference type="EMBL" id="JAAKZZ010000469">
    <property type="protein sequence ID" value="NGO72480.1"/>
    <property type="molecule type" value="Genomic_DNA"/>
</dbReference>
<dbReference type="PANTHER" id="PTHR40763">
    <property type="entry name" value="MEMBRANE PROTEIN-RELATED"/>
    <property type="match status" value="1"/>
</dbReference>
<protein>
    <submittedName>
        <fullName evidence="4">DUF1707 domain-containing protein</fullName>
    </submittedName>
</protein>
<evidence type="ECO:0000313" key="4">
    <source>
        <dbReference type="EMBL" id="NGO72480.1"/>
    </source>
</evidence>